<dbReference type="GO" id="GO:0022857">
    <property type="term" value="F:transmembrane transporter activity"/>
    <property type="evidence" value="ECO:0007669"/>
    <property type="project" value="InterPro"/>
</dbReference>
<feature type="transmembrane region" description="Helical" evidence="1">
    <location>
        <begin position="202"/>
        <end position="227"/>
    </location>
</feature>
<feature type="transmembrane region" description="Helical" evidence="1">
    <location>
        <begin position="144"/>
        <end position="163"/>
    </location>
</feature>
<accession>E6PQQ0</accession>
<keyword evidence="1" id="KW-0472">Membrane</keyword>
<comment type="caution">
    <text evidence="2">The sequence shown here is derived from an EMBL/GenBank/DDBJ whole genome shotgun (WGS) entry which is preliminary data.</text>
</comment>
<sequence>MRALALRNHLRFHYAWVVVGVTFLVMLITAGTRAAPSVMLVPQRYGEADDAPAQAEAPKTNPIAMAFGALGKAVKVRDFWLLFFSFFICGATTNGYIGTHFIAMCGDHGLTPVQGAGILATMGALDLVGTTLSGWLSDRVNNRVLLFWYYGLRGLALIYLPYAFGLGDFGLPVFALFYGLDWVATVPPAVRLTNDAFGSREAPIVFGWIVAGHQIVAAFAALMGGILRRSYGNYALATTLSGILGLVAAVLVLRSRSHAVRVVTA</sequence>
<keyword evidence="1 2" id="KW-0812">Transmembrane</keyword>
<feature type="transmembrane region" description="Helical" evidence="1">
    <location>
        <begin position="233"/>
        <end position="253"/>
    </location>
</feature>
<evidence type="ECO:0000313" key="2">
    <source>
        <dbReference type="EMBL" id="CBH97255.1"/>
    </source>
</evidence>
<organism evidence="2">
    <name type="scientific">mine drainage metagenome</name>
    <dbReference type="NCBI Taxonomy" id="410659"/>
    <lineage>
        <taxon>unclassified sequences</taxon>
        <taxon>metagenomes</taxon>
        <taxon>ecological metagenomes</taxon>
    </lineage>
</organism>
<dbReference type="InterPro" id="IPR036259">
    <property type="entry name" value="MFS_trans_sf"/>
</dbReference>
<reference evidence="2" key="1">
    <citation type="submission" date="2009-10" db="EMBL/GenBank/DDBJ databases">
        <title>Diversity of trophic interactions inside an arsenic-rich microbial ecosystem.</title>
        <authorList>
            <person name="Bertin P.N."/>
            <person name="Heinrich-Salmeron A."/>
            <person name="Pelletier E."/>
            <person name="Goulhen-Chollet F."/>
            <person name="Arsene-Ploetze F."/>
            <person name="Gallien S."/>
            <person name="Calteau A."/>
            <person name="Vallenet D."/>
            <person name="Casiot C."/>
            <person name="Chane-Woon-Ming B."/>
            <person name="Giloteaux L."/>
            <person name="Barakat M."/>
            <person name="Bonnefoy V."/>
            <person name="Bruneel O."/>
            <person name="Chandler M."/>
            <person name="Cleiss J."/>
            <person name="Duran R."/>
            <person name="Elbaz-Poulichet F."/>
            <person name="Fonknechten N."/>
            <person name="Lauga B."/>
            <person name="Mornico D."/>
            <person name="Ortet P."/>
            <person name="Schaeffer C."/>
            <person name="Siguier P."/>
            <person name="Alexander Thil Smith A."/>
            <person name="Van Dorsselaer A."/>
            <person name="Weissenbach J."/>
            <person name="Medigue C."/>
            <person name="Le Paslier D."/>
        </authorList>
    </citation>
    <scope>NUCLEOTIDE SEQUENCE</scope>
</reference>
<dbReference type="Gene3D" id="1.20.1250.20">
    <property type="entry name" value="MFS general substrate transporter like domains"/>
    <property type="match status" value="1"/>
</dbReference>
<keyword evidence="1" id="KW-1133">Transmembrane helix</keyword>
<dbReference type="EMBL" id="CABM01000042">
    <property type="protein sequence ID" value="CBH97255.1"/>
    <property type="molecule type" value="Genomic_DNA"/>
</dbReference>
<name>E6PQQ0_9ZZZZ</name>
<feature type="transmembrane region" description="Helical" evidence="1">
    <location>
        <begin position="79"/>
        <end position="103"/>
    </location>
</feature>
<gene>
    <name evidence="2" type="ORF">CARN2_2727</name>
</gene>
<protein>
    <submittedName>
        <fullName evidence="2">Putative transport transmembrane protein</fullName>
    </submittedName>
</protein>
<feature type="transmembrane region" description="Helical" evidence="1">
    <location>
        <begin position="115"/>
        <end position="137"/>
    </location>
</feature>
<dbReference type="Pfam" id="PF07690">
    <property type="entry name" value="MFS_1"/>
    <property type="match status" value="1"/>
</dbReference>
<dbReference type="SUPFAM" id="SSF103473">
    <property type="entry name" value="MFS general substrate transporter"/>
    <property type="match status" value="1"/>
</dbReference>
<dbReference type="AlphaFoldDB" id="E6PQQ0"/>
<feature type="transmembrane region" description="Helical" evidence="1">
    <location>
        <begin position="169"/>
        <end position="190"/>
    </location>
</feature>
<dbReference type="InterPro" id="IPR011701">
    <property type="entry name" value="MFS"/>
</dbReference>
<proteinExistence type="predicted"/>
<feature type="transmembrane region" description="Helical" evidence="1">
    <location>
        <begin position="12"/>
        <end position="30"/>
    </location>
</feature>
<evidence type="ECO:0000256" key="1">
    <source>
        <dbReference type="SAM" id="Phobius"/>
    </source>
</evidence>